<evidence type="ECO:0000256" key="1">
    <source>
        <dbReference type="SAM" id="Phobius"/>
    </source>
</evidence>
<dbReference type="PANTHER" id="PTHR39555:SF1">
    <property type="entry name" value="TYPE IV PILUS INNER MEMBRANE COMPONENT PILO"/>
    <property type="match status" value="1"/>
</dbReference>
<keyword evidence="1" id="KW-0812">Transmembrane</keyword>
<evidence type="ECO:0000313" key="2">
    <source>
        <dbReference type="EMBL" id="MFK4754487.1"/>
    </source>
</evidence>
<dbReference type="InterPro" id="IPR014717">
    <property type="entry name" value="Transl_elong_EF1B/ribsomal_bS6"/>
</dbReference>
<sequence>MAKQGFDFKAWTDKLQELDVNDLNEIDWEDMGSWPMPGKVVFCSLIFIAVVIGGYFLLVKDSVEHLERETAKEVQLKQDIEKKAYRVANLDAYKDQLAEMRDSFGSLLKQLPKDTEVPGLVDDISAAALGAGLKLNAISPQKMVSTEFYNELPIRIEVDGGYHEMGAFVSGVAALPRIVTLHDFDISSAKGGGLSMTILAKTYQYGGGDEE</sequence>
<protein>
    <submittedName>
        <fullName evidence="2">Type 4a pilus biogenesis protein PilO</fullName>
    </submittedName>
</protein>
<dbReference type="Gene3D" id="1.10.287.540">
    <property type="entry name" value="Helix hairpin bin"/>
    <property type="match status" value="1"/>
</dbReference>
<gene>
    <name evidence="2" type="primary">pilO</name>
    <name evidence="2" type="ORF">WG929_18935</name>
</gene>
<dbReference type="PIRSF" id="PIRSF016482">
    <property type="entry name" value="PilO"/>
    <property type="match status" value="1"/>
</dbReference>
<accession>A0ABW8NNB7</accession>
<keyword evidence="1" id="KW-0472">Membrane</keyword>
<organism evidence="2 3">
    <name type="scientific">Oceanobacter antarcticus</name>
    <dbReference type="NCBI Taxonomy" id="3133425"/>
    <lineage>
        <taxon>Bacteria</taxon>
        <taxon>Pseudomonadati</taxon>
        <taxon>Pseudomonadota</taxon>
        <taxon>Gammaproteobacteria</taxon>
        <taxon>Oceanospirillales</taxon>
        <taxon>Oceanospirillaceae</taxon>
        <taxon>Oceanobacter</taxon>
    </lineage>
</organism>
<keyword evidence="1" id="KW-1133">Transmembrane helix</keyword>
<dbReference type="InterPro" id="IPR007445">
    <property type="entry name" value="PilO"/>
</dbReference>
<dbReference type="PANTHER" id="PTHR39555">
    <property type="entry name" value="FIMBRIAL ASSEMBLY PROTEIN PILO-LIKE PROTEIN-RELATED"/>
    <property type="match status" value="1"/>
</dbReference>
<reference evidence="2 3" key="1">
    <citation type="submission" date="2024-03" db="EMBL/GenBank/DDBJ databases">
        <title>High-quality draft genome sequence of Oceanobacter sp. wDCs-4.</title>
        <authorList>
            <person name="Dong C."/>
        </authorList>
    </citation>
    <scope>NUCLEOTIDE SEQUENCE [LARGE SCALE GENOMIC DNA]</scope>
    <source>
        <strain evidence="3">wDCs-4</strain>
    </source>
</reference>
<dbReference type="EMBL" id="JBBKTX010000032">
    <property type="protein sequence ID" value="MFK4754487.1"/>
    <property type="molecule type" value="Genomic_DNA"/>
</dbReference>
<dbReference type="Proteomes" id="UP001620597">
    <property type="component" value="Unassembled WGS sequence"/>
</dbReference>
<name>A0ABW8NNB7_9GAMM</name>
<evidence type="ECO:0000313" key="3">
    <source>
        <dbReference type="Proteomes" id="UP001620597"/>
    </source>
</evidence>
<comment type="caution">
    <text evidence="2">The sequence shown here is derived from an EMBL/GenBank/DDBJ whole genome shotgun (WGS) entry which is preliminary data.</text>
</comment>
<keyword evidence="3" id="KW-1185">Reference proteome</keyword>
<dbReference type="Pfam" id="PF04350">
    <property type="entry name" value="PilO"/>
    <property type="match status" value="1"/>
</dbReference>
<dbReference type="Gene3D" id="3.30.70.60">
    <property type="match status" value="1"/>
</dbReference>
<dbReference type="RefSeq" id="WP_416207340.1">
    <property type="nucleotide sequence ID" value="NZ_JBBKTX010000032.1"/>
</dbReference>
<proteinExistence type="predicted"/>
<feature type="transmembrane region" description="Helical" evidence="1">
    <location>
        <begin position="38"/>
        <end position="58"/>
    </location>
</feature>